<organism evidence="2 3">
    <name type="scientific">Anatilimnocola aggregata</name>
    <dbReference type="NCBI Taxonomy" id="2528021"/>
    <lineage>
        <taxon>Bacteria</taxon>
        <taxon>Pseudomonadati</taxon>
        <taxon>Planctomycetota</taxon>
        <taxon>Planctomycetia</taxon>
        <taxon>Pirellulales</taxon>
        <taxon>Pirellulaceae</taxon>
        <taxon>Anatilimnocola</taxon>
    </lineage>
</organism>
<dbReference type="KEGG" id="aagg:ETAA8_10310"/>
<gene>
    <name evidence="2" type="ORF">ETAA8_10310</name>
</gene>
<dbReference type="EMBL" id="CP036274">
    <property type="protein sequence ID" value="QDU25959.1"/>
    <property type="molecule type" value="Genomic_DNA"/>
</dbReference>
<sequence>MRSPEFNRTPQSHPFGSQATVIVRSLRKKRDPTTALCFAPRHYYRFALLGDVRRQAQPASATGVPADTAEAAPVQN</sequence>
<feature type="region of interest" description="Disordered" evidence="1">
    <location>
        <begin position="55"/>
        <end position="76"/>
    </location>
</feature>
<dbReference type="AlphaFoldDB" id="A0A517Y6U7"/>
<name>A0A517Y6U7_9BACT</name>
<evidence type="ECO:0000313" key="3">
    <source>
        <dbReference type="Proteomes" id="UP000315017"/>
    </source>
</evidence>
<protein>
    <submittedName>
        <fullName evidence="2">Uncharacterized protein</fullName>
    </submittedName>
</protein>
<evidence type="ECO:0000313" key="2">
    <source>
        <dbReference type="EMBL" id="QDU25959.1"/>
    </source>
</evidence>
<keyword evidence="3" id="KW-1185">Reference proteome</keyword>
<accession>A0A517Y6U7</accession>
<dbReference type="Proteomes" id="UP000315017">
    <property type="component" value="Chromosome"/>
</dbReference>
<proteinExistence type="predicted"/>
<reference evidence="2 3" key="1">
    <citation type="submission" date="2019-02" db="EMBL/GenBank/DDBJ databases">
        <title>Deep-cultivation of Planctomycetes and their phenomic and genomic characterization uncovers novel biology.</title>
        <authorList>
            <person name="Wiegand S."/>
            <person name="Jogler M."/>
            <person name="Boedeker C."/>
            <person name="Pinto D."/>
            <person name="Vollmers J."/>
            <person name="Rivas-Marin E."/>
            <person name="Kohn T."/>
            <person name="Peeters S.H."/>
            <person name="Heuer A."/>
            <person name="Rast P."/>
            <person name="Oberbeckmann S."/>
            <person name="Bunk B."/>
            <person name="Jeske O."/>
            <person name="Meyerdierks A."/>
            <person name="Storesund J.E."/>
            <person name="Kallscheuer N."/>
            <person name="Luecker S."/>
            <person name="Lage O.M."/>
            <person name="Pohl T."/>
            <person name="Merkel B.J."/>
            <person name="Hornburger P."/>
            <person name="Mueller R.-W."/>
            <person name="Bruemmer F."/>
            <person name="Labrenz M."/>
            <person name="Spormann A.M."/>
            <person name="Op den Camp H."/>
            <person name="Overmann J."/>
            <person name="Amann R."/>
            <person name="Jetten M.S.M."/>
            <person name="Mascher T."/>
            <person name="Medema M.H."/>
            <person name="Devos D.P."/>
            <person name="Kaster A.-K."/>
            <person name="Ovreas L."/>
            <person name="Rohde M."/>
            <person name="Galperin M.Y."/>
            <person name="Jogler C."/>
        </authorList>
    </citation>
    <scope>NUCLEOTIDE SEQUENCE [LARGE SCALE GENOMIC DNA]</scope>
    <source>
        <strain evidence="2 3">ETA_A8</strain>
    </source>
</reference>
<evidence type="ECO:0000256" key="1">
    <source>
        <dbReference type="SAM" id="MobiDB-lite"/>
    </source>
</evidence>